<evidence type="ECO:0000259" key="7">
    <source>
        <dbReference type="PROSITE" id="PS50850"/>
    </source>
</evidence>
<evidence type="ECO:0000256" key="5">
    <source>
        <dbReference type="ARBA" id="ARBA00023136"/>
    </source>
</evidence>
<evidence type="ECO:0000313" key="9">
    <source>
        <dbReference type="Proteomes" id="UP000680750"/>
    </source>
</evidence>
<keyword evidence="5 6" id="KW-0472">Membrane</keyword>
<feature type="transmembrane region" description="Helical" evidence="6">
    <location>
        <begin position="43"/>
        <end position="63"/>
    </location>
</feature>
<organism evidence="8 9">
    <name type="scientific">Actinocatenispora sera</name>
    <dbReference type="NCBI Taxonomy" id="390989"/>
    <lineage>
        <taxon>Bacteria</taxon>
        <taxon>Bacillati</taxon>
        <taxon>Actinomycetota</taxon>
        <taxon>Actinomycetes</taxon>
        <taxon>Micromonosporales</taxon>
        <taxon>Micromonosporaceae</taxon>
        <taxon>Actinocatenispora</taxon>
    </lineage>
</organism>
<gene>
    <name evidence="8" type="ORF">Asera_43260</name>
</gene>
<sequence>MRRLLADGRIRSLLVFAWVPPMFVVVGEALLTPLAAAAHASSAWLGLLMCGMPVGAVLGETLAGSLLGPRGRARLMAPAALWAAVPSLAYAFDPPLWLCVACQVATGLAITYSLGLDRRFLAAVPESLRGSALTLLTAGQMTAQGLAMTVAGAAADVLPVPTVIAAGGVLGVVLLPFVLWQVRLADRSGADAGVPLAGQA</sequence>
<keyword evidence="3 6" id="KW-0812">Transmembrane</keyword>
<name>A0A810L803_9ACTN</name>
<dbReference type="GO" id="GO:0005886">
    <property type="term" value="C:plasma membrane"/>
    <property type="evidence" value="ECO:0007669"/>
    <property type="project" value="UniProtKB-SubCell"/>
</dbReference>
<protein>
    <recommendedName>
        <fullName evidence="7">Major facilitator superfamily (MFS) profile domain-containing protein</fullName>
    </recommendedName>
</protein>
<evidence type="ECO:0000256" key="1">
    <source>
        <dbReference type="ARBA" id="ARBA00004651"/>
    </source>
</evidence>
<dbReference type="PANTHER" id="PTHR23513">
    <property type="entry name" value="INTEGRAL MEMBRANE EFFLUX PROTEIN-RELATED"/>
    <property type="match status" value="1"/>
</dbReference>
<dbReference type="RefSeq" id="WP_211255574.1">
    <property type="nucleotide sequence ID" value="NZ_AP023354.1"/>
</dbReference>
<proteinExistence type="predicted"/>
<keyword evidence="4 6" id="KW-1133">Transmembrane helix</keyword>
<evidence type="ECO:0000256" key="3">
    <source>
        <dbReference type="ARBA" id="ARBA00022692"/>
    </source>
</evidence>
<feature type="domain" description="Major facilitator superfamily (MFS) profile" evidence="7">
    <location>
        <begin position="1"/>
        <end position="200"/>
    </location>
</feature>
<evidence type="ECO:0000256" key="2">
    <source>
        <dbReference type="ARBA" id="ARBA00022475"/>
    </source>
</evidence>
<feature type="transmembrane region" description="Helical" evidence="6">
    <location>
        <begin position="98"/>
        <end position="116"/>
    </location>
</feature>
<dbReference type="GO" id="GO:0022857">
    <property type="term" value="F:transmembrane transporter activity"/>
    <property type="evidence" value="ECO:0007669"/>
    <property type="project" value="InterPro"/>
</dbReference>
<dbReference type="EMBL" id="AP023354">
    <property type="protein sequence ID" value="BCJ30218.1"/>
    <property type="molecule type" value="Genomic_DNA"/>
</dbReference>
<keyword evidence="2" id="KW-1003">Cell membrane</keyword>
<evidence type="ECO:0000256" key="6">
    <source>
        <dbReference type="SAM" id="Phobius"/>
    </source>
</evidence>
<accession>A0A810L803</accession>
<dbReference type="AlphaFoldDB" id="A0A810L803"/>
<dbReference type="SUPFAM" id="SSF103473">
    <property type="entry name" value="MFS general substrate transporter"/>
    <property type="match status" value="1"/>
</dbReference>
<dbReference type="PANTHER" id="PTHR23513:SF11">
    <property type="entry name" value="STAPHYLOFERRIN A TRANSPORTER"/>
    <property type="match status" value="1"/>
</dbReference>
<dbReference type="Proteomes" id="UP000680750">
    <property type="component" value="Chromosome"/>
</dbReference>
<feature type="transmembrane region" description="Helical" evidence="6">
    <location>
        <begin position="160"/>
        <end position="180"/>
    </location>
</feature>
<dbReference type="KEGG" id="aser:Asera_43260"/>
<evidence type="ECO:0000313" key="8">
    <source>
        <dbReference type="EMBL" id="BCJ30218.1"/>
    </source>
</evidence>
<evidence type="ECO:0000256" key="4">
    <source>
        <dbReference type="ARBA" id="ARBA00022989"/>
    </source>
</evidence>
<dbReference type="InterPro" id="IPR036259">
    <property type="entry name" value="MFS_trans_sf"/>
</dbReference>
<dbReference type="Gene3D" id="1.20.1250.20">
    <property type="entry name" value="MFS general substrate transporter like domains"/>
    <property type="match status" value="1"/>
</dbReference>
<dbReference type="InterPro" id="IPR020846">
    <property type="entry name" value="MFS_dom"/>
</dbReference>
<feature type="transmembrane region" description="Helical" evidence="6">
    <location>
        <begin position="12"/>
        <end position="31"/>
    </location>
</feature>
<reference evidence="8" key="1">
    <citation type="submission" date="2020-08" db="EMBL/GenBank/DDBJ databases">
        <title>Whole genome shotgun sequence of Actinocatenispora sera NBRC 101916.</title>
        <authorList>
            <person name="Komaki H."/>
            <person name="Tamura T."/>
        </authorList>
    </citation>
    <scope>NUCLEOTIDE SEQUENCE</scope>
    <source>
        <strain evidence="8">NBRC 101916</strain>
    </source>
</reference>
<dbReference type="PROSITE" id="PS50850">
    <property type="entry name" value="MFS"/>
    <property type="match status" value="1"/>
</dbReference>
<keyword evidence="9" id="KW-1185">Reference proteome</keyword>
<comment type="subcellular location">
    <subcellularLocation>
        <location evidence="1">Cell membrane</location>
        <topology evidence="1">Multi-pass membrane protein</topology>
    </subcellularLocation>
</comment>